<dbReference type="Gene3D" id="1.20.1740.10">
    <property type="entry name" value="Amino acid/polyamine transporter I"/>
    <property type="match status" value="1"/>
</dbReference>
<evidence type="ECO:0000256" key="1">
    <source>
        <dbReference type="ARBA" id="ARBA00004651"/>
    </source>
</evidence>
<evidence type="ECO:0000256" key="6">
    <source>
        <dbReference type="SAM" id="Phobius"/>
    </source>
</evidence>
<gene>
    <name evidence="7" type="ORF">D3093_33265</name>
</gene>
<dbReference type="KEGG" id="aare:D3093_33265"/>
<feature type="transmembrane region" description="Helical" evidence="6">
    <location>
        <begin position="172"/>
        <end position="195"/>
    </location>
</feature>
<dbReference type="InterPro" id="IPR002293">
    <property type="entry name" value="AA/rel_permease1"/>
</dbReference>
<organism evidence="7 8">
    <name type="scientific">Azospirillum argentinense</name>
    <dbReference type="NCBI Taxonomy" id="2970906"/>
    <lineage>
        <taxon>Bacteria</taxon>
        <taxon>Pseudomonadati</taxon>
        <taxon>Pseudomonadota</taxon>
        <taxon>Alphaproteobacteria</taxon>
        <taxon>Rhodospirillales</taxon>
        <taxon>Azospirillaceae</taxon>
        <taxon>Azospirillum</taxon>
    </lineage>
</organism>
<feature type="transmembrane region" description="Helical" evidence="6">
    <location>
        <begin position="402"/>
        <end position="431"/>
    </location>
</feature>
<dbReference type="InterPro" id="IPR050367">
    <property type="entry name" value="APC_superfamily"/>
</dbReference>
<keyword evidence="4 6" id="KW-1133">Transmembrane helix</keyword>
<dbReference type="Proteomes" id="UP000298595">
    <property type="component" value="Plasmid p5"/>
</dbReference>
<evidence type="ECO:0000256" key="3">
    <source>
        <dbReference type="ARBA" id="ARBA00022692"/>
    </source>
</evidence>
<dbReference type="PANTHER" id="PTHR42770">
    <property type="entry name" value="AMINO ACID TRANSPORTER-RELATED"/>
    <property type="match status" value="1"/>
</dbReference>
<keyword evidence="7" id="KW-0614">Plasmid</keyword>
<proteinExistence type="predicted"/>
<keyword evidence="2" id="KW-1003">Cell membrane</keyword>
<reference evidence="7 8" key="1">
    <citation type="submission" date="2018-09" db="EMBL/GenBank/DDBJ databases">
        <title>Whole genome based analysis of evolution and adaptive divergence in Indian and Brazilian strains of Azospirillum brasilense.</title>
        <authorList>
            <person name="Singh C."/>
            <person name="Tripathi A.K."/>
        </authorList>
    </citation>
    <scope>NUCLEOTIDE SEQUENCE [LARGE SCALE GENOMIC DNA]</scope>
    <source>
        <strain evidence="7 8">MTCC4035</strain>
        <plasmid evidence="7 8">p5</plasmid>
    </source>
</reference>
<feature type="transmembrane region" description="Helical" evidence="6">
    <location>
        <begin position="29"/>
        <end position="53"/>
    </location>
</feature>
<dbReference type="PIRSF" id="PIRSF006060">
    <property type="entry name" value="AA_transporter"/>
    <property type="match status" value="1"/>
</dbReference>
<feature type="transmembrane region" description="Helical" evidence="6">
    <location>
        <begin position="342"/>
        <end position="362"/>
    </location>
</feature>
<comment type="subcellular location">
    <subcellularLocation>
        <location evidence="1">Cell membrane</location>
        <topology evidence="1">Multi-pass membrane protein</topology>
    </subcellularLocation>
</comment>
<dbReference type="PANTHER" id="PTHR42770:SF13">
    <property type="entry name" value="L-METHIONINE_BRANCHED-CHAIN AMINO ACID EXPORTER YJEH"/>
    <property type="match status" value="1"/>
</dbReference>
<keyword evidence="5 6" id="KW-0472">Membrane</keyword>
<feature type="transmembrane region" description="Helical" evidence="6">
    <location>
        <begin position="207"/>
        <end position="226"/>
    </location>
</feature>
<evidence type="ECO:0000256" key="2">
    <source>
        <dbReference type="ARBA" id="ARBA00022475"/>
    </source>
</evidence>
<feature type="transmembrane region" description="Helical" evidence="6">
    <location>
        <begin position="291"/>
        <end position="312"/>
    </location>
</feature>
<dbReference type="AlphaFoldDB" id="A0A4D8PXF5"/>
<sequence>MPVWPPSTTRGSSPMSAPDANALRPTISLFGAVTLAIGIVVGAGMLALPGLVYQQAGGWALWSWCLDAVVVAPLLVVFASLGRRFPSAGGVSGFVAEAFPWAAIGTSYLLLGTFALGIPAIALTGATYIVQGLGTDSATAPALTAAVGAVLLGTGLLATWAGAKFAGRLQDIVVMVLAGCLIAVALGAVPHWGAIDFRAGSPSLSGLWGGAALAFFAFTGWEMLAFTAEEFKNPKRDFPIAVVLSFVVVTGLYLGISAAVQALVPLDSPQLAGAPFLAVVENLAGGRVPGVAVAVLVTGIIVVNLNGACWAASRLLFDIGRRGWAPASLRLGTVNGSGTPRAAVGGMALIFGSVLVAQAVGIVSLETLLMTAGQNFFLLYLASGAVYVALGRSAASRIFGGLAVMGCLLFAKAYGWGLVYAVIVFSVPYLAKRIFRPSRTAGADAPTGP</sequence>
<accession>A0A4D8PXF5</accession>
<dbReference type="EMBL" id="CP032326">
    <property type="protein sequence ID" value="QCO00126.1"/>
    <property type="molecule type" value="Genomic_DNA"/>
</dbReference>
<evidence type="ECO:0000256" key="4">
    <source>
        <dbReference type="ARBA" id="ARBA00022989"/>
    </source>
</evidence>
<keyword evidence="3 6" id="KW-0812">Transmembrane</keyword>
<evidence type="ECO:0000313" key="8">
    <source>
        <dbReference type="Proteomes" id="UP000298595"/>
    </source>
</evidence>
<evidence type="ECO:0000256" key="5">
    <source>
        <dbReference type="ARBA" id="ARBA00023136"/>
    </source>
</evidence>
<dbReference type="GO" id="GO:0022857">
    <property type="term" value="F:transmembrane transporter activity"/>
    <property type="evidence" value="ECO:0007669"/>
    <property type="project" value="InterPro"/>
</dbReference>
<feature type="transmembrane region" description="Helical" evidence="6">
    <location>
        <begin position="142"/>
        <end position="160"/>
    </location>
</feature>
<geneLocation type="plasmid" evidence="7 8">
    <name>p5</name>
</geneLocation>
<name>A0A4D8PXF5_9PROT</name>
<feature type="transmembrane region" description="Helical" evidence="6">
    <location>
        <begin position="59"/>
        <end position="81"/>
    </location>
</feature>
<feature type="transmembrane region" description="Helical" evidence="6">
    <location>
        <begin position="108"/>
        <end position="130"/>
    </location>
</feature>
<feature type="transmembrane region" description="Helical" evidence="6">
    <location>
        <begin position="238"/>
        <end position="264"/>
    </location>
</feature>
<dbReference type="GO" id="GO:0005886">
    <property type="term" value="C:plasma membrane"/>
    <property type="evidence" value="ECO:0007669"/>
    <property type="project" value="UniProtKB-SubCell"/>
</dbReference>
<feature type="transmembrane region" description="Helical" evidence="6">
    <location>
        <begin position="368"/>
        <end position="390"/>
    </location>
</feature>
<dbReference type="Pfam" id="PF13520">
    <property type="entry name" value="AA_permease_2"/>
    <property type="match status" value="1"/>
</dbReference>
<evidence type="ECO:0000313" key="7">
    <source>
        <dbReference type="EMBL" id="QCO00126.1"/>
    </source>
</evidence>
<protein>
    <submittedName>
        <fullName evidence="7">Amino acid permease</fullName>
    </submittedName>
</protein>